<proteinExistence type="predicted"/>
<feature type="compositionally biased region" description="Polar residues" evidence="1">
    <location>
        <begin position="69"/>
        <end position="78"/>
    </location>
</feature>
<gene>
    <name evidence="2" type="ORF">CURHAP_LOCUS22204</name>
</gene>
<dbReference type="Proteomes" id="UP000507222">
    <property type="component" value="Unassembled WGS sequence"/>
</dbReference>
<dbReference type="AlphaFoldDB" id="A0A6J5UC97"/>
<feature type="compositionally biased region" description="Basic and acidic residues" evidence="1">
    <location>
        <begin position="55"/>
        <end position="66"/>
    </location>
</feature>
<organism evidence="2 3">
    <name type="scientific">Prunus armeniaca</name>
    <name type="common">Apricot</name>
    <name type="synonym">Armeniaca vulgaris</name>
    <dbReference type="NCBI Taxonomy" id="36596"/>
    <lineage>
        <taxon>Eukaryota</taxon>
        <taxon>Viridiplantae</taxon>
        <taxon>Streptophyta</taxon>
        <taxon>Embryophyta</taxon>
        <taxon>Tracheophyta</taxon>
        <taxon>Spermatophyta</taxon>
        <taxon>Magnoliopsida</taxon>
        <taxon>eudicotyledons</taxon>
        <taxon>Gunneridae</taxon>
        <taxon>Pentapetalae</taxon>
        <taxon>rosids</taxon>
        <taxon>fabids</taxon>
        <taxon>Rosales</taxon>
        <taxon>Rosaceae</taxon>
        <taxon>Amygdaloideae</taxon>
        <taxon>Amygdaleae</taxon>
        <taxon>Prunus</taxon>
    </lineage>
</organism>
<name>A0A6J5UC97_PRUAR</name>
<dbReference type="EMBL" id="CAEKDK010000003">
    <property type="protein sequence ID" value="CAB4273951.1"/>
    <property type="molecule type" value="Genomic_DNA"/>
</dbReference>
<evidence type="ECO:0000313" key="2">
    <source>
        <dbReference type="EMBL" id="CAB4273951.1"/>
    </source>
</evidence>
<evidence type="ECO:0000256" key="1">
    <source>
        <dbReference type="SAM" id="MobiDB-lite"/>
    </source>
</evidence>
<protein>
    <submittedName>
        <fullName evidence="2">Uncharacterized protein</fullName>
    </submittedName>
</protein>
<sequence>MRAKSRIYFLSYMASDDVSESMQLVLGKDEFEDFEVTEVDGALLWDLLEELENEEEKKDEKIRDIDDANSMTDEQVSVEQHDEICTPDLKCGDVYMVETNPSSYEMEAWFADDMVGMVDFGCGVGDFPQLHNGVHIGASCNEITYNCLWGDS</sequence>
<reference evidence="2 3" key="1">
    <citation type="submission" date="2020-05" db="EMBL/GenBank/DDBJ databases">
        <authorList>
            <person name="Campoy J."/>
            <person name="Schneeberger K."/>
            <person name="Spophaly S."/>
        </authorList>
    </citation>
    <scope>NUCLEOTIDE SEQUENCE [LARGE SCALE GENOMIC DNA]</scope>
    <source>
        <strain evidence="2">PruArmRojPasFocal</strain>
    </source>
</reference>
<feature type="region of interest" description="Disordered" evidence="1">
    <location>
        <begin position="54"/>
        <end position="79"/>
    </location>
</feature>
<accession>A0A6J5UC97</accession>
<evidence type="ECO:0000313" key="3">
    <source>
        <dbReference type="Proteomes" id="UP000507222"/>
    </source>
</evidence>